<evidence type="ECO:0000313" key="4">
    <source>
        <dbReference type="Proteomes" id="UP001220238"/>
    </source>
</evidence>
<keyword evidence="1" id="KW-0472">Membrane</keyword>
<dbReference type="GeneID" id="92768545"/>
<dbReference type="Pfam" id="PF03703">
    <property type="entry name" value="bPH_2"/>
    <property type="match status" value="3"/>
</dbReference>
<gene>
    <name evidence="3" type="ORF">P2W56_09705</name>
</gene>
<dbReference type="Proteomes" id="UP001220238">
    <property type="component" value="Chromosome"/>
</dbReference>
<name>A0AB38XUT7_CORAY</name>
<dbReference type="EMBL" id="CP120206">
    <property type="protein sequence ID" value="WET43682.1"/>
    <property type="molecule type" value="Genomic_DNA"/>
</dbReference>
<dbReference type="InterPro" id="IPR005182">
    <property type="entry name" value="YdbS-like_PH"/>
</dbReference>
<dbReference type="RefSeq" id="WP_070431914.1">
    <property type="nucleotide sequence ID" value="NZ_CP046975.1"/>
</dbReference>
<feature type="domain" description="YdbS-like PH" evidence="2">
    <location>
        <begin position="268"/>
        <end position="319"/>
    </location>
</feature>
<dbReference type="PANTHER" id="PTHR34473:SF2">
    <property type="entry name" value="UPF0699 TRANSMEMBRANE PROTEIN YDBT"/>
    <property type="match status" value="1"/>
</dbReference>
<organism evidence="3 4">
    <name type="scientific">Corynebacterium amycolatum</name>
    <dbReference type="NCBI Taxonomy" id="43765"/>
    <lineage>
        <taxon>Bacteria</taxon>
        <taxon>Bacillati</taxon>
        <taxon>Actinomycetota</taxon>
        <taxon>Actinomycetes</taxon>
        <taxon>Mycobacteriales</taxon>
        <taxon>Corynebacteriaceae</taxon>
        <taxon>Corynebacterium</taxon>
    </lineage>
</organism>
<feature type="transmembrane region" description="Helical" evidence="1">
    <location>
        <begin position="232"/>
        <end position="255"/>
    </location>
</feature>
<evidence type="ECO:0000313" key="3">
    <source>
        <dbReference type="EMBL" id="WET43682.1"/>
    </source>
</evidence>
<protein>
    <submittedName>
        <fullName evidence="3">PH domain-containing protein</fullName>
    </submittedName>
</protein>
<evidence type="ECO:0000259" key="2">
    <source>
        <dbReference type="Pfam" id="PF03703"/>
    </source>
</evidence>
<proteinExistence type="predicted"/>
<feature type="domain" description="YdbS-like PH" evidence="2">
    <location>
        <begin position="70"/>
        <end position="147"/>
    </location>
</feature>
<keyword evidence="1" id="KW-0812">Transmembrane</keyword>
<feature type="transmembrane region" description="Helical" evidence="1">
    <location>
        <begin position="199"/>
        <end position="226"/>
    </location>
</feature>
<keyword evidence="1" id="KW-1133">Transmembrane helix</keyword>
<dbReference type="InterPro" id="IPR014529">
    <property type="entry name" value="UCP026631"/>
</dbReference>
<sequence>MKHRVHPLSPLLKSFATIAAVIAFAVANQWQLAVAVVTQLYDWAWLGLLIGTGAVAIIIGLIALFSWLSWRYTFYELTDDEVRYGSGWLLRSRRAARLDRVQAVDINQPLLARIFGLAEIVIETAGGSDSHFAIKYLTPPQCERFRADVLGEVEKLDTELAHSLYDGDSPAAAQASNAHMSSRMSDTKTIFGPVDVGRLVASVAIGPGLFVGIALVLLAVVSALFTDFIVEILSGVTITTLIVIGSFALGLFGVLNQSWDFTLKVSSESRRLAITAGLLSTRAQTIPIDRIHGFKVAQPLWWRPWKWSRADVSVAGYGLDSTQSNNALVPVAPAAETDTIVDDLMTEIAGPASGDDLLCSWQTPRTAWWLSPIDWKFQKVQATRRGLLVTKGRFWHTRFIVPWQRIQGHTLTISPLKKAAGVANVRIDMVPGTVTPVATELALADAYQLAALIQEHKAV</sequence>
<feature type="domain" description="YdbS-like PH" evidence="2">
    <location>
        <begin position="375"/>
        <end position="449"/>
    </location>
</feature>
<dbReference type="PANTHER" id="PTHR34473">
    <property type="entry name" value="UPF0699 TRANSMEMBRANE PROTEIN YDBS"/>
    <property type="match status" value="1"/>
</dbReference>
<feature type="transmembrane region" description="Helical" evidence="1">
    <location>
        <begin position="45"/>
        <end position="68"/>
    </location>
</feature>
<dbReference type="AlphaFoldDB" id="A0AB38XUT7"/>
<evidence type="ECO:0000256" key="1">
    <source>
        <dbReference type="SAM" id="Phobius"/>
    </source>
</evidence>
<dbReference type="PIRSF" id="PIRSF026631">
    <property type="entry name" value="UCP026631"/>
    <property type="match status" value="1"/>
</dbReference>
<accession>A0AB38XUT7</accession>
<reference evidence="3" key="1">
    <citation type="submission" date="2023-03" db="EMBL/GenBank/DDBJ databases">
        <title>Corynebacterium amycolatum SB-1.</title>
        <authorList>
            <person name="Jo H."/>
        </authorList>
    </citation>
    <scope>NUCLEOTIDE SEQUENCE</scope>
    <source>
        <strain evidence="3">SB-1</strain>
    </source>
</reference>